<dbReference type="SUPFAM" id="SSF51338">
    <property type="entry name" value="Composite domain of metallo-dependent hydrolases"/>
    <property type="match status" value="1"/>
</dbReference>
<dbReference type="PANTHER" id="PTHR22642:SF21">
    <property type="entry name" value="PERIPLASMIC PROTEIN"/>
    <property type="match status" value="1"/>
</dbReference>
<protein>
    <recommendedName>
        <fullName evidence="1">Amidohydrolase 3 domain-containing protein</fullName>
    </recommendedName>
</protein>
<proteinExistence type="predicted"/>
<accession>A0ABQ6K5Y9</accession>
<evidence type="ECO:0000313" key="2">
    <source>
        <dbReference type="EMBL" id="GMA95858.1"/>
    </source>
</evidence>
<feature type="domain" description="Amidohydrolase 3" evidence="1">
    <location>
        <begin position="56"/>
        <end position="535"/>
    </location>
</feature>
<dbReference type="Pfam" id="PF07969">
    <property type="entry name" value="Amidohydro_3"/>
    <property type="match status" value="1"/>
</dbReference>
<organism evidence="2 3">
    <name type="scientific">Pseudolysinimonas kribbensis</name>
    <dbReference type="NCBI Taxonomy" id="433641"/>
    <lineage>
        <taxon>Bacteria</taxon>
        <taxon>Bacillati</taxon>
        <taxon>Actinomycetota</taxon>
        <taxon>Actinomycetes</taxon>
        <taxon>Micrococcales</taxon>
        <taxon>Microbacteriaceae</taxon>
        <taxon>Pseudolysinimonas</taxon>
    </lineage>
</organism>
<comment type="caution">
    <text evidence="2">The sequence shown here is derived from an EMBL/GenBank/DDBJ whole genome shotgun (WGS) entry which is preliminary data.</text>
</comment>
<reference evidence="3" key="1">
    <citation type="journal article" date="2019" name="Int. J. Syst. Evol. Microbiol.">
        <title>The Global Catalogue of Microorganisms (GCM) 10K type strain sequencing project: providing services to taxonomists for standard genome sequencing and annotation.</title>
        <authorList>
            <consortium name="The Broad Institute Genomics Platform"/>
            <consortium name="The Broad Institute Genome Sequencing Center for Infectious Disease"/>
            <person name="Wu L."/>
            <person name="Ma J."/>
        </authorList>
    </citation>
    <scope>NUCLEOTIDE SEQUENCE [LARGE SCALE GENOMIC DNA]</scope>
    <source>
        <strain evidence="3">NBRC 108894</strain>
    </source>
</reference>
<dbReference type="RefSeq" id="WP_284254551.1">
    <property type="nucleotide sequence ID" value="NZ_BAAAQO010000001.1"/>
</dbReference>
<dbReference type="Gene3D" id="3.10.310.70">
    <property type="match status" value="1"/>
</dbReference>
<keyword evidence="3" id="KW-1185">Reference proteome</keyword>
<dbReference type="Gene3D" id="2.30.40.10">
    <property type="entry name" value="Urease, subunit C, domain 1"/>
    <property type="match status" value="1"/>
</dbReference>
<dbReference type="EMBL" id="BSVB01000001">
    <property type="protein sequence ID" value="GMA95858.1"/>
    <property type="molecule type" value="Genomic_DNA"/>
</dbReference>
<gene>
    <name evidence="2" type="ORF">GCM10025881_26820</name>
</gene>
<dbReference type="Proteomes" id="UP001157034">
    <property type="component" value="Unassembled WGS sequence"/>
</dbReference>
<sequence length="547" mass="58194">MTGPAVDLLLRGGRITTLAQAGDGPAEVQSLAISGGRVLATGSDADLASYAPHATRVVDLDGRRVLPGLVDSHIHAMRAGAGWSVSVRWDDVRSIGEGLDMIRARAAQLPDGAWIPVIGGWSRRQLAERRLPTSQELTAAAPRHPVYVQETYDVGILNTAGLAACGWSDAGTADPARGRLERGTDGAPTGVLYGTGAFAVPTGLALAVDHDQAVVGTRAMAQEFASHGLTGVNDGGGLLVRPSDYDALFDLWRSGDLPLRFRLFISAWTRGGELADFSAYTEHQQHDFGDDVLAVSGVGEVVHLGCHDLEGLDEVQVDDAAVAELREISRLCAQRGWRMSMHAVLDETVGRVLDAWEEVEAETGGIRGRRWSIVHADAASPANLDRIAALGLGVLVQNRHVLKGGDYVERWGERAAADAQPVADLRARGIPIGAGSDATRANWFSPWASIAWFVTGRSVDGAGVRAARHLMSRDEALRAYSADAVWFTGDDDHRGRLLPGFDADLMVPTDDPFSCADDDLAGIRSELTIMGGRITWSAGRLTEGTSA</sequence>
<evidence type="ECO:0000313" key="3">
    <source>
        <dbReference type="Proteomes" id="UP001157034"/>
    </source>
</evidence>
<dbReference type="PANTHER" id="PTHR22642">
    <property type="entry name" value="IMIDAZOLONEPROPIONASE"/>
    <property type="match status" value="1"/>
</dbReference>
<dbReference type="InterPro" id="IPR011059">
    <property type="entry name" value="Metal-dep_hydrolase_composite"/>
</dbReference>
<dbReference type="InterPro" id="IPR032466">
    <property type="entry name" value="Metal_Hydrolase"/>
</dbReference>
<dbReference type="SUPFAM" id="SSF51556">
    <property type="entry name" value="Metallo-dependent hydrolases"/>
    <property type="match status" value="1"/>
</dbReference>
<evidence type="ECO:0000259" key="1">
    <source>
        <dbReference type="Pfam" id="PF07969"/>
    </source>
</evidence>
<dbReference type="InterPro" id="IPR013108">
    <property type="entry name" value="Amidohydro_3"/>
</dbReference>
<dbReference type="Gene3D" id="3.20.20.140">
    <property type="entry name" value="Metal-dependent hydrolases"/>
    <property type="match status" value="1"/>
</dbReference>
<name>A0ABQ6K5Y9_9MICO</name>